<evidence type="ECO:0008006" key="4">
    <source>
        <dbReference type="Google" id="ProtNLM"/>
    </source>
</evidence>
<reference evidence="2 3" key="1">
    <citation type="submission" date="2016-10" db="EMBL/GenBank/DDBJ databases">
        <authorList>
            <person name="Varghese N."/>
            <person name="Submissions S."/>
        </authorList>
    </citation>
    <scope>NUCLEOTIDE SEQUENCE [LARGE SCALE GENOMIC DNA]</scope>
    <source>
        <strain evidence="2 3">DSM 9169</strain>
    </source>
</reference>
<dbReference type="Proteomes" id="UP000198976">
    <property type="component" value="Chromosome I"/>
</dbReference>
<protein>
    <recommendedName>
        <fullName evidence="4">DUF2550 domain-containing protein</fullName>
    </recommendedName>
</protein>
<evidence type="ECO:0000313" key="3">
    <source>
        <dbReference type="Proteomes" id="UP000198976"/>
    </source>
</evidence>
<keyword evidence="1" id="KW-0472">Membrane</keyword>
<organism evidence="2 3">
    <name type="scientific">Schaalia radingae</name>
    <dbReference type="NCBI Taxonomy" id="131110"/>
    <lineage>
        <taxon>Bacteria</taxon>
        <taxon>Bacillati</taxon>
        <taxon>Actinomycetota</taxon>
        <taxon>Actinomycetes</taxon>
        <taxon>Actinomycetales</taxon>
        <taxon>Actinomycetaceae</taxon>
        <taxon>Schaalia</taxon>
    </lineage>
</organism>
<dbReference type="RefSeq" id="WP_058236981.1">
    <property type="nucleotide sequence ID" value="NZ_LT629792.1"/>
</dbReference>
<sequence>MNTALVWALWLIVILAVIAMLIVGYINVRARRLDTYLGSFRCWARRDSQSGWTAGVAHYGVETLTWYRLVGFSMRPVFSMPRRTLEVSAPDTRSVDGTMIEVHLVSGDDRWQVAMAASSYNGLVSWAESGPPRSSQSSID</sequence>
<dbReference type="InterPro" id="IPR019675">
    <property type="entry name" value="DUF2550"/>
</dbReference>
<evidence type="ECO:0000256" key="1">
    <source>
        <dbReference type="SAM" id="Phobius"/>
    </source>
</evidence>
<proteinExistence type="predicted"/>
<gene>
    <name evidence="2" type="ORF">SAMN04489714_1346</name>
</gene>
<keyword evidence="1" id="KW-0812">Transmembrane</keyword>
<keyword evidence="3" id="KW-1185">Reference proteome</keyword>
<keyword evidence="1" id="KW-1133">Transmembrane helix</keyword>
<feature type="transmembrane region" description="Helical" evidence="1">
    <location>
        <begin position="6"/>
        <end position="28"/>
    </location>
</feature>
<dbReference type="EMBL" id="LT629792">
    <property type="protein sequence ID" value="SDT97348.1"/>
    <property type="molecule type" value="Genomic_DNA"/>
</dbReference>
<evidence type="ECO:0000313" key="2">
    <source>
        <dbReference type="EMBL" id="SDT97348.1"/>
    </source>
</evidence>
<accession>A0ABY0V888</accession>
<dbReference type="Pfam" id="PF10739">
    <property type="entry name" value="DUF2550"/>
    <property type="match status" value="1"/>
</dbReference>
<name>A0ABY0V888_9ACTO</name>